<accession>A0A562TZA9</accession>
<dbReference type="EMBL" id="VLLI01000009">
    <property type="protein sequence ID" value="TWI98150.1"/>
    <property type="molecule type" value="Genomic_DNA"/>
</dbReference>
<sequence length="421" mass="45818">MLHINFIMKHTFIFLSILALSILSFKNLSASNKAIEPGNLVIQWNLLTLKVAKKANQNSNLASRTAAIEAIAVYDAVNSIKHFGTPYHYFVAPTGAASAQAAVVQAAHDVLVNYFPNQKEFIDSALNSSLQNITDGPIENGQKIGAAAAADIIALRANDGSSPLTTYAGPANPGVGVYRPTPGKFAPGIDVEWGNVKPFLLKDAKQFLPEPPPAIGSDEYKKALAEVAEIGEIKSTKRTEDQTHIAQFYKQDAELTVNEGLRELATIHKTSLEENALIFALVDIAEADARIEIWGGKYGYLFWRPVTALNASEDGSVKDYTKWTPLINTPPHPSYPSGHSATITAGYEILKKFFGDKNRLELHTTTPGEPNRIVASLSILEWENGYSRVYGGIHYPFENTAAQNVGRKIAAYVLANGPKKN</sequence>
<dbReference type="Proteomes" id="UP000317010">
    <property type="component" value="Unassembled WGS sequence"/>
</dbReference>
<evidence type="ECO:0000313" key="2">
    <source>
        <dbReference type="EMBL" id="TWI98150.1"/>
    </source>
</evidence>
<dbReference type="Pfam" id="PF01569">
    <property type="entry name" value="PAP2"/>
    <property type="match status" value="1"/>
</dbReference>
<reference evidence="2 3" key="1">
    <citation type="submission" date="2019-07" db="EMBL/GenBank/DDBJ databases">
        <title>Genomic Encyclopedia of Archaeal and Bacterial Type Strains, Phase II (KMG-II): from individual species to whole genera.</title>
        <authorList>
            <person name="Goeker M."/>
        </authorList>
    </citation>
    <scope>NUCLEOTIDE SEQUENCE [LARGE SCALE GENOMIC DNA]</scope>
    <source>
        <strain evidence="2 3">ATCC BAA-1854</strain>
    </source>
</reference>
<dbReference type="AlphaFoldDB" id="A0A562TZA9"/>
<dbReference type="InterPro" id="IPR036938">
    <property type="entry name" value="PAP2/HPO_sf"/>
</dbReference>
<evidence type="ECO:0000313" key="3">
    <source>
        <dbReference type="Proteomes" id="UP000317010"/>
    </source>
</evidence>
<dbReference type="SUPFAM" id="SSF48317">
    <property type="entry name" value="Acid phosphatase/Vanadium-dependent haloperoxidase"/>
    <property type="match status" value="1"/>
</dbReference>
<feature type="domain" description="Phosphatidic acid phosphatase type 2/haloperoxidase" evidence="1">
    <location>
        <begin position="297"/>
        <end position="411"/>
    </location>
</feature>
<evidence type="ECO:0000259" key="1">
    <source>
        <dbReference type="Pfam" id="PF01569"/>
    </source>
</evidence>
<dbReference type="PANTHER" id="PTHR34599">
    <property type="entry name" value="PEROXIDASE-RELATED"/>
    <property type="match status" value="1"/>
</dbReference>
<dbReference type="OrthoDB" id="7793240at2"/>
<comment type="caution">
    <text evidence="2">The sequence shown here is derived from an EMBL/GenBank/DDBJ whole genome shotgun (WGS) entry which is preliminary data.</text>
</comment>
<protein>
    <submittedName>
        <fullName evidence="2">PAP2 superfamily protein</fullName>
    </submittedName>
</protein>
<proteinExistence type="predicted"/>
<keyword evidence="3" id="KW-1185">Reference proteome</keyword>
<organism evidence="2 3">
    <name type="scientific">Mucilaginibacter frigoritolerans</name>
    <dbReference type="NCBI Taxonomy" id="652788"/>
    <lineage>
        <taxon>Bacteria</taxon>
        <taxon>Pseudomonadati</taxon>
        <taxon>Bacteroidota</taxon>
        <taxon>Sphingobacteriia</taxon>
        <taxon>Sphingobacteriales</taxon>
        <taxon>Sphingobacteriaceae</taxon>
        <taxon>Mucilaginibacter</taxon>
    </lineage>
</organism>
<dbReference type="InterPro" id="IPR052559">
    <property type="entry name" value="V-haloperoxidase"/>
</dbReference>
<dbReference type="Gene3D" id="1.10.606.20">
    <property type="match status" value="1"/>
</dbReference>
<gene>
    <name evidence="2" type="ORF">JN11_03229</name>
</gene>
<dbReference type="InterPro" id="IPR000326">
    <property type="entry name" value="PAP2/HPO"/>
</dbReference>
<dbReference type="PANTHER" id="PTHR34599:SF1">
    <property type="entry name" value="PHOSPHATIDIC ACID PHOSPHATASE TYPE 2_HALOPEROXIDASE DOMAIN-CONTAINING PROTEIN"/>
    <property type="match status" value="1"/>
</dbReference>
<name>A0A562TZA9_9SPHI</name>
<dbReference type="CDD" id="cd03398">
    <property type="entry name" value="PAP2_haloperoxidase"/>
    <property type="match status" value="1"/>
</dbReference>